<dbReference type="PANTHER" id="PTHR43660">
    <property type="entry name" value="DIPEPTIDYL CARBOXYPEPTIDASE"/>
    <property type="match status" value="1"/>
</dbReference>
<keyword evidence="3 7" id="KW-0479">Metal-binding</keyword>
<evidence type="ECO:0000259" key="8">
    <source>
        <dbReference type="Pfam" id="PF01432"/>
    </source>
</evidence>
<dbReference type="InterPro" id="IPR024079">
    <property type="entry name" value="MetalloPept_cat_dom_sf"/>
</dbReference>
<accession>A0ABS9VI41</accession>
<proteinExistence type="inferred from homology"/>
<dbReference type="Pfam" id="PF01432">
    <property type="entry name" value="Peptidase_M3"/>
    <property type="match status" value="1"/>
</dbReference>
<dbReference type="Proteomes" id="UP001165430">
    <property type="component" value="Unassembled WGS sequence"/>
</dbReference>
<reference evidence="9" key="1">
    <citation type="submission" date="2022-03" db="EMBL/GenBank/DDBJ databases">
        <title>De novo assembled genomes of Belliella spp. (Cyclobacteriaceae) strains.</title>
        <authorList>
            <person name="Szabo A."/>
            <person name="Korponai K."/>
            <person name="Felfoldi T."/>
        </authorList>
    </citation>
    <scope>NUCLEOTIDE SEQUENCE</scope>
    <source>
        <strain evidence="9">DSM 111903</strain>
    </source>
</reference>
<dbReference type="Gene3D" id="1.10.1370.10">
    <property type="entry name" value="Neurolysin, domain 3"/>
    <property type="match status" value="1"/>
</dbReference>
<evidence type="ECO:0000313" key="9">
    <source>
        <dbReference type="EMBL" id="MCH7415645.1"/>
    </source>
</evidence>
<dbReference type="SUPFAM" id="SSF55486">
    <property type="entry name" value="Metalloproteases ('zincins'), catalytic domain"/>
    <property type="match status" value="1"/>
</dbReference>
<keyword evidence="6 7" id="KW-0482">Metalloprotease</keyword>
<keyword evidence="10" id="KW-1185">Reference proteome</keyword>
<sequence length="675" mass="77648">MNPLLEKFKTPFETAPFENIKTEHFLPAIKEGIDQAKSDIEAIKSNEKNNFDNTIVALDHAGDRLNIISGIFYNLNAAETNEQIQALAREISPLLTSHSNDVLLDEILFEKIQQVYDQKDQLQLNEEQQTLLEKTYKSFVRNGAKLNEEQKIQLREIDKNLSQLSLKFGENVLAETNKYQLLVEDESKLSGLPESIKEGASQTAEEKGYKGKWAFTLDFPSYFPFMTYADDRELRKELFLAYNTKASKGDDLDNKQFIKEMLELKAKRAKLLGYNSYSDFVLEERMAKSGSAVLDFLKNLLEKAKPKAQEEVQELEEFAKKLDGIDQLEKWDFTYYSEKLKKEKFEVDDELLRPYFKLENTIDGVFQTAEKLFGLRFKANKEIEVYHSDVIAYEVTDKEDNHVAIFYADFFPRPGKRNGAWMTSYRGQKLIEGKDQRPHVSIVCNFTKPTRTKPSLLTFNEVTTLFHEFGHALHGMLAKGTYESLTGTSVFWDFVELPSQIFENWCFEKECLDLFAKHYETSETIPSELIEKIKNASNFQQGYQTVRQISLALLDMAYHSTDPVLISDIVAFEKEQMKETSLLPEVSDTLMSTSFSHIFQGGYAAGYYSYKWAEVLDADAFELFKENGVFDTVTANSFRENILESGGKVHPSILYKRFRGRDPKPEALLKRAGLL</sequence>
<dbReference type="PANTHER" id="PTHR43660:SF1">
    <property type="entry name" value="DIPEPTIDYL CARBOXYPEPTIDASE"/>
    <property type="match status" value="1"/>
</dbReference>
<evidence type="ECO:0000256" key="4">
    <source>
        <dbReference type="ARBA" id="ARBA00022801"/>
    </source>
</evidence>
<comment type="cofactor">
    <cofactor evidence="7">
        <name>Zn(2+)</name>
        <dbReference type="ChEBI" id="CHEBI:29105"/>
    </cofactor>
    <text evidence="7">Binds 1 zinc ion.</text>
</comment>
<evidence type="ECO:0000256" key="6">
    <source>
        <dbReference type="ARBA" id="ARBA00023049"/>
    </source>
</evidence>
<dbReference type="InterPro" id="IPR034005">
    <property type="entry name" value="M3A_DCP"/>
</dbReference>
<feature type="domain" description="Peptidase M3A/M3B catalytic" evidence="8">
    <location>
        <begin position="225"/>
        <end position="673"/>
    </location>
</feature>
<protein>
    <submittedName>
        <fullName evidence="9">M3 family metallopeptidase</fullName>
    </submittedName>
</protein>
<dbReference type="InterPro" id="IPR045090">
    <property type="entry name" value="Pept_M3A_M3B"/>
</dbReference>
<dbReference type="InterPro" id="IPR024080">
    <property type="entry name" value="Neurolysin/TOP_N"/>
</dbReference>
<dbReference type="Gene3D" id="3.40.390.10">
    <property type="entry name" value="Collagenase (Catalytic Domain)"/>
    <property type="match status" value="1"/>
</dbReference>
<evidence type="ECO:0000256" key="1">
    <source>
        <dbReference type="ARBA" id="ARBA00006040"/>
    </source>
</evidence>
<comment type="similarity">
    <text evidence="1 7">Belongs to the peptidase M3 family.</text>
</comment>
<dbReference type="InterPro" id="IPR024077">
    <property type="entry name" value="Neurolysin/TOP_dom2"/>
</dbReference>
<evidence type="ECO:0000313" key="10">
    <source>
        <dbReference type="Proteomes" id="UP001165430"/>
    </source>
</evidence>
<comment type="caution">
    <text evidence="9">The sequence shown here is derived from an EMBL/GenBank/DDBJ whole genome shotgun (WGS) entry which is preliminary data.</text>
</comment>
<evidence type="ECO:0000256" key="5">
    <source>
        <dbReference type="ARBA" id="ARBA00022833"/>
    </source>
</evidence>
<name>A0ABS9VI41_9BACT</name>
<evidence type="ECO:0000256" key="3">
    <source>
        <dbReference type="ARBA" id="ARBA00022723"/>
    </source>
</evidence>
<dbReference type="EMBL" id="JAKZGO010000027">
    <property type="protein sequence ID" value="MCH7415645.1"/>
    <property type="molecule type" value="Genomic_DNA"/>
</dbReference>
<dbReference type="Gene3D" id="1.20.1050.40">
    <property type="entry name" value="Endopeptidase. Chain P, domain 1"/>
    <property type="match status" value="1"/>
</dbReference>
<keyword evidence="2 7" id="KW-0645">Protease</keyword>
<keyword evidence="4 7" id="KW-0378">Hydrolase</keyword>
<dbReference type="RefSeq" id="WP_241414516.1">
    <property type="nucleotide sequence ID" value="NZ_JAKZGO010000027.1"/>
</dbReference>
<dbReference type="InterPro" id="IPR001567">
    <property type="entry name" value="Pept_M3A_M3B_dom"/>
</dbReference>
<evidence type="ECO:0000256" key="2">
    <source>
        <dbReference type="ARBA" id="ARBA00022670"/>
    </source>
</evidence>
<evidence type="ECO:0000256" key="7">
    <source>
        <dbReference type="RuleBase" id="RU003435"/>
    </source>
</evidence>
<keyword evidence="5 7" id="KW-0862">Zinc</keyword>
<dbReference type="CDD" id="cd06456">
    <property type="entry name" value="M3A_DCP"/>
    <property type="match status" value="1"/>
</dbReference>
<organism evidence="9 10">
    <name type="scientific">Belliella alkalica</name>
    <dbReference type="NCBI Taxonomy" id="1730871"/>
    <lineage>
        <taxon>Bacteria</taxon>
        <taxon>Pseudomonadati</taxon>
        <taxon>Bacteroidota</taxon>
        <taxon>Cytophagia</taxon>
        <taxon>Cytophagales</taxon>
        <taxon>Cyclobacteriaceae</taxon>
        <taxon>Belliella</taxon>
    </lineage>
</organism>
<gene>
    <name evidence="9" type="ORF">MM213_19240</name>
</gene>